<comment type="caution">
    <text evidence="2">The sequence shown here is derived from an EMBL/GenBank/DDBJ whole genome shotgun (WGS) entry which is preliminary data.</text>
</comment>
<evidence type="ECO:0000313" key="3">
    <source>
        <dbReference type="Proteomes" id="UP001165367"/>
    </source>
</evidence>
<proteinExistence type="predicted"/>
<feature type="domain" description="HTH LytTR-type" evidence="1">
    <location>
        <begin position="17"/>
        <end position="77"/>
    </location>
</feature>
<dbReference type="PROSITE" id="PS50930">
    <property type="entry name" value="HTH_LYTTR"/>
    <property type="match status" value="1"/>
</dbReference>
<gene>
    <name evidence="2" type="ORF">LZZ85_05600</name>
</gene>
<evidence type="ECO:0000259" key="1">
    <source>
        <dbReference type="PROSITE" id="PS50930"/>
    </source>
</evidence>
<dbReference type="SMART" id="SM00850">
    <property type="entry name" value="LytTR"/>
    <property type="match status" value="1"/>
</dbReference>
<dbReference type="Proteomes" id="UP001165367">
    <property type="component" value="Unassembled WGS sequence"/>
</dbReference>
<dbReference type="InterPro" id="IPR007492">
    <property type="entry name" value="LytTR_DNA-bd_dom"/>
</dbReference>
<organism evidence="2 3">
    <name type="scientific">Terrimonas ginsenosidimutans</name>
    <dbReference type="NCBI Taxonomy" id="2908004"/>
    <lineage>
        <taxon>Bacteria</taxon>
        <taxon>Pseudomonadati</taxon>
        <taxon>Bacteroidota</taxon>
        <taxon>Chitinophagia</taxon>
        <taxon>Chitinophagales</taxon>
        <taxon>Chitinophagaceae</taxon>
        <taxon>Terrimonas</taxon>
    </lineage>
</organism>
<protein>
    <submittedName>
        <fullName evidence="2">LytTR family transcriptional regulator</fullName>
    </submittedName>
</protein>
<sequence>MVSTPFFVWQNKKLLCIDAENVMFLDTRGNYTRIVYYDKTCDEVQVSLVTALKKFPPGMFIQIHRSYAVSIHYIKKISNDTVEVEGEELPIGNKYYQDLINKLTIID</sequence>
<name>A0ABS9KN44_9BACT</name>
<dbReference type="EMBL" id="JAKLTR010000003">
    <property type="protein sequence ID" value="MCG2613742.1"/>
    <property type="molecule type" value="Genomic_DNA"/>
</dbReference>
<dbReference type="Pfam" id="PF04397">
    <property type="entry name" value="LytTR"/>
    <property type="match status" value="1"/>
</dbReference>
<evidence type="ECO:0000313" key="2">
    <source>
        <dbReference type="EMBL" id="MCG2613742.1"/>
    </source>
</evidence>
<dbReference type="RefSeq" id="WP_237869433.1">
    <property type="nucleotide sequence ID" value="NZ_JAKLTR010000003.1"/>
</dbReference>
<reference evidence="2" key="1">
    <citation type="submission" date="2022-01" db="EMBL/GenBank/DDBJ databases">
        <authorList>
            <person name="Jo J.-H."/>
            <person name="Im W.-T."/>
        </authorList>
    </citation>
    <scope>NUCLEOTIDE SEQUENCE</scope>
    <source>
        <strain evidence="2">NA20</strain>
    </source>
</reference>
<keyword evidence="3" id="KW-1185">Reference proteome</keyword>
<accession>A0ABS9KN44</accession>
<dbReference type="Gene3D" id="2.40.50.1020">
    <property type="entry name" value="LytTr DNA-binding domain"/>
    <property type="match status" value="1"/>
</dbReference>